<dbReference type="GO" id="GO:0010181">
    <property type="term" value="F:FMN binding"/>
    <property type="evidence" value="ECO:0007669"/>
    <property type="project" value="InterPro"/>
</dbReference>
<reference evidence="4 5" key="1">
    <citation type="submission" date="2014-01" db="EMBL/GenBank/DDBJ databases">
        <title>Sulfitobacter sp. H3 (MCCC 1A00686) Genome Sequencing.</title>
        <authorList>
            <person name="Lai Q."/>
            <person name="Hong Z."/>
        </authorList>
    </citation>
    <scope>NUCLEOTIDE SEQUENCE [LARGE SCALE GENOMIC DNA]</scope>
    <source>
        <strain evidence="4 5">H3</strain>
    </source>
</reference>
<dbReference type="GO" id="GO:0004497">
    <property type="term" value="F:monooxygenase activity"/>
    <property type="evidence" value="ECO:0007669"/>
    <property type="project" value="UniProtKB-KW"/>
</dbReference>
<dbReference type="SMART" id="SM00903">
    <property type="entry name" value="Flavin_Reduct"/>
    <property type="match status" value="1"/>
</dbReference>
<dbReference type="Gene3D" id="2.30.110.10">
    <property type="entry name" value="Electron Transport, Fmn-binding Protein, Chain A"/>
    <property type="match status" value="1"/>
</dbReference>
<gene>
    <name evidence="4" type="ORF">SUH3_22625</name>
</gene>
<dbReference type="AlphaFoldDB" id="A0A073J006"/>
<dbReference type="InterPro" id="IPR012349">
    <property type="entry name" value="Split_barrel_FMN-bd"/>
</dbReference>
<comment type="caution">
    <text evidence="4">The sequence shown here is derived from an EMBL/GenBank/DDBJ whole genome shotgun (WGS) entry which is preliminary data.</text>
</comment>
<dbReference type="InterPro" id="IPR002563">
    <property type="entry name" value="Flavin_Rdtase-like_dom"/>
</dbReference>
<evidence type="ECO:0000256" key="1">
    <source>
        <dbReference type="ARBA" id="ARBA00008898"/>
    </source>
</evidence>
<protein>
    <submittedName>
        <fullName evidence="4">Nitrilotriacetate monooxygenase</fullName>
    </submittedName>
</protein>
<dbReference type="OrthoDB" id="9789254at2"/>
<proteinExistence type="inferred from homology"/>
<sequence length="272" mass="28714">MRIVVKQNTPPRLEAPEDFTRFSIALDERLQGTEALALAPVADFKSEEGTHAWVRPDAIRALSAMAGDPEWDAGFAAMCAFAREHGWIGPNGGIRAHIDYLPETCPVSADEFRRAMRKFASGVCIVASGKGADRRGMTVSAFSSVSAEPPMVLVCLNRTSSTHDAIISADAFSVNILGGSQEDVAMRFAGQGGLRGADRFTDDAWQDAEGGAPVLATSHQSLVCTPVSSHQAGTHTVLIGQVIATGDTQDSSALVNYDGVIKATTAQPSAIQ</sequence>
<dbReference type="RefSeq" id="WP_051694477.1">
    <property type="nucleotide sequence ID" value="NZ_CP054606.1"/>
</dbReference>
<dbReference type="EMBL" id="JAMD01000007">
    <property type="protein sequence ID" value="KEJ95324.1"/>
    <property type="molecule type" value="Genomic_DNA"/>
</dbReference>
<feature type="domain" description="Flavin reductase like" evidence="3">
    <location>
        <begin position="116"/>
        <end position="263"/>
    </location>
</feature>
<dbReference type="GO" id="GO:0042602">
    <property type="term" value="F:riboflavin reductase (NADPH) activity"/>
    <property type="evidence" value="ECO:0007669"/>
    <property type="project" value="TreeGrafter"/>
</dbReference>
<evidence type="ECO:0000313" key="5">
    <source>
        <dbReference type="Proteomes" id="UP000027746"/>
    </source>
</evidence>
<name>A0A073J006_9RHOB</name>
<evidence type="ECO:0000259" key="3">
    <source>
        <dbReference type="SMART" id="SM00903"/>
    </source>
</evidence>
<comment type="similarity">
    <text evidence="1">Belongs to the non-flavoprotein flavin reductase family.</text>
</comment>
<keyword evidence="2" id="KW-0560">Oxidoreductase</keyword>
<accession>A0A073J006</accession>
<dbReference type="PANTHER" id="PTHR30466:SF11">
    <property type="entry name" value="FLAVIN-DEPENDENT MONOOXYGENASE, REDUCTASE SUBUNIT HSAB"/>
    <property type="match status" value="1"/>
</dbReference>
<dbReference type="GeneID" id="68872514"/>
<organism evidence="4 5">
    <name type="scientific">Pseudosulfitobacter pseudonitzschiae</name>
    <dbReference type="NCBI Taxonomy" id="1402135"/>
    <lineage>
        <taxon>Bacteria</taxon>
        <taxon>Pseudomonadati</taxon>
        <taxon>Pseudomonadota</taxon>
        <taxon>Alphaproteobacteria</taxon>
        <taxon>Rhodobacterales</taxon>
        <taxon>Roseobacteraceae</taxon>
        <taxon>Pseudosulfitobacter</taxon>
    </lineage>
</organism>
<evidence type="ECO:0000313" key="4">
    <source>
        <dbReference type="EMBL" id="KEJ95324.1"/>
    </source>
</evidence>
<keyword evidence="4" id="KW-0503">Monooxygenase</keyword>
<keyword evidence="5" id="KW-1185">Reference proteome</keyword>
<evidence type="ECO:0000256" key="2">
    <source>
        <dbReference type="ARBA" id="ARBA00023002"/>
    </source>
</evidence>
<dbReference type="InterPro" id="IPR050268">
    <property type="entry name" value="NADH-dep_flavin_reductase"/>
</dbReference>
<dbReference type="SUPFAM" id="SSF50475">
    <property type="entry name" value="FMN-binding split barrel"/>
    <property type="match status" value="1"/>
</dbReference>
<dbReference type="PANTHER" id="PTHR30466">
    <property type="entry name" value="FLAVIN REDUCTASE"/>
    <property type="match status" value="1"/>
</dbReference>
<dbReference type="Pfam" id="PF01613">
    <property type="entry name" value="Flavin_Reduct"/>
    <property type="match status" value="1"/>
</dbReference>
<dbReference type="Proteomes" id="UP000027746">
    <property type="component" value="Unassembled WGS sequence"/>
</dbReference>